<organism evidence="2">
    <name type="scientific">Picea glauca</name>
    <name type="common">White spruce</name>
    <name type="synonym">Pinus glauca</name>
    <dbReference type="NCBI Taxonomy" id="3330"/>
    <lineage>
        <taxon>Eukaryota</taxon>
        <taxon>Viridiplantae</taxon>
        <taxon>Streptophyta</taxon>
        <taxon>Embryophyta</taxon>
        <taxon>Tracheophyta</taxon>
        <taxon>Spermatophyta</taxon>
        <taxon>Pinopsida</taxon>
        <taxon>Pinidae</taxon>
        <taxon>Conifers I</taxon>
        <taxon>Pinales</taxon>
        <taxon>Pinaceae</taxon>
        <taxon>Picea</taxon>
    </lineage>
</organism>
<name>A0A124GMK2_PICGL</name>
<proteinExistence type="predicted"/>
<accession>A0A124GMK2</accession>
<evidence type="ECO:0000256" key="1">
    <source>
        <dbReference type="SAM" id="MobiDB-lite"/>
    </source>
</evidence>
<gene>
    <name evidence="2" type="ORF">ABT39_MTgene2262</name>
</gene>
<reference evidence="2" key="1">
    <citation type="journal article" date="2015" name="Genome Biol. Evol.">
        <title>Organellar Genomes of White Spruce (Picea glauca): Assembly and Annotation.</title>
        <authorList>
            <person name="Jackman S.D."/>
            <person name="Warren R.L."/>
            <person name="Gibb E.A."/>
            <person name="Vandervalk B.P."/>
            <person name="Mohamadi H."/>
            <person name="Chu J."/>
            <person name="Raymond A."/>
            <person name="Pleasance S."/>
            <person name="Coope R."/>
            <person name="Wildung M.R."/>
            <person name="Ritland C.E."/>
            <person name="Bousquet J."/>
            <person name="Jones S.J."/>
            <person name="Bohlmann J."/>
            <person name="Birol I."/>
        </authorList>
    </citation>
    <scope>NUCLEOTIDE SEQUENCE [LARGE SCALE GENOMIC DNA]</scope>
    <source>
        <tissue evidence="2">Flushing bud</tissue>
    </source>
</reference>
<sequence length="57" mass="6569">MRSPPVLALPMVYRAAQIVSYLAPLFLENRDLRSSPSPNKSLRISKKKLRERFKGLK</sequence>
<protein>
    <submittedName>
        <fullName evidence="2">Uncharacterized protein</fullName>
    </submittedName>
</protein>
<feature type="region of interest" description="Disordered" evidence="1">
    <location>
        <begin position="32"/>
        <end position="57"/>
    </location>
</feature>
<evidence type="ECO:0000313" key="2">
    <source>
        <dbReference type="EMBL" id="KUM45908.1"/>
    </source>
</evidence>
<keyword evidence="2" id="KW-0496">Mitochondrion</keyword>
<dbReference type="EMBL" id="LKAM01000015">
    <property type="protein sequence ID" value="KUM45908.1"/>
    <property type="molecule type" value="Genomic_DNA"/>
</dbReference>
<dbReference type="AlphaFoldDB" id="A0A124GMK2"/>
<geneLocation type="mitochondrion" evidence="2"/>
<comment type="caution">
    <text evidence="2">The sequence shown here is derived from an EMBL/GenBank/DDBJ whole genome shotgun (WGS) entry which is preliminary data.</text>
</comment>